<dbReference type="AlphaFoldDB" id="A0A243RUU0"/>
<name>A0A243RUU0_9ACTN</name>
<protein>
    <submittedName>
        <fullName evidence="1">Uncharacterized protein</fullName>
    </submittedName>
</protein>
<dbReference type="EMBL" id="NGFP01000014">
    <property type="protein sequence ID" value="OUC98925.1"/>
    <property type="molecule type" value="Genomic_DNA"/>
</dbReference>
<comment type="caution">
    <text evidence="1">The sequence shown here is derived from an EMBL/GenBank/DDBJ whole genome shotgun (WGS) entry which is preliminary data.</text>
</comment>
<gene>
    <name evidence="1" type="ORF">CA984_05310</name>
</gene>
<reference evidence="1 2" key="1">
    <citation type="submission" date="2017-05" db="EMBL/GenBank/DDBJ databases">
        <title>Biotechnological potential of actinobacteria isolated from South African environments.</title>
        <authorList>
            <person name="Le Roes-Hill M."/>
            <person name="Prins A."/>
            <person name="Durrell K.A."/>
        </authorList>
    </citation>
    <scope>NUCLEOTIDE SEQUENCE [LARGE SCALE GENOMIC DNA]</scope>
    <source>
        <strain evidence="1">M26</strain>
    </source>
</reference>
<evidence type="ECO:0000313" key="2">
    <source>
        <dbReference type="Proteomes" id="UP000194761"/>
    </source>
</evidence>
<organism evidence="1 2">
    <name type="scientific">Streptosporangium minutum</name>
    <dbReference type="NCBI Taxonomy" id="569862"/>
    <lineage>
        <taxon>Bacteria</taxon>
        <taxon>Bacillati</taxon>
        <taxon>Actinomycetota</taxon>
        <taxon>Actinomycetes</taxon>
        <taxon>Streptosporangiales</taxon>
        <taxon>Streptosporangiaceae</taxon>
        <taxon>Streptosporangium</taxon>
    </lineage>
</organism>
<keyword evidence="2" id="KW-1185">Reference proteome</keyword>
<sequence length="71" mass="8438">MINYFGSIDETPECECGAPLERGWFLCRECRTRDRWVWRQTAKRRTTTRSGQTRRPANRPYGIAEAEVIWT</sequence>
<evidence type="ECO:0000313" key="1">
    <source>
        <dbReference type="EMBL" id="OUC98925.1"/>
    </source>
</evidence>
<proteinExistence type="predicted"/>
<dbReference type="Proteomes" id="UP000194761">
    <property type="component" value="Unassembled WGS sequence"/>
</dbReference>
<accession>A0A243RUU0</accession>
<dbReference type="RefSeq" id="WP_086568771.1">
    <property type="nucleotide sequence ID" value="NZ_NGFP01000014.1"/>
</dbReference>